<dbReference type="InterPro" id="IPR011050">
    <property type="entry name" value="Pectin_lyase_fold/virulence"/>
</dbReference>
<dbReference type="InterPro" id="IPR012334">
    <property type="entry name" value="Pectin_lyas_fold"/>
</dbReference>
<proteinExistence type="predicted"/>
<reference evidence="2" key="1">
    <citation type="journal article" date="2019" name="Int. J. Syst. Evol. Microbiol.">
        <title>The Global Catalogue of Microorganisms (GCM) 10K type strain sequencing project: providing services to taxonomists for standard genome sequencing and annotation.</title>
        <authorList>
            <consortium name="The Broad Institute Genomics Platform"/>
            <consortium name="The Broad Institute Genome Sequencing Center for Infectious Disease"/>
            <person name="Wu L."/>
            <person name="Ma J."/>
        </authorList>
    </citation>
    <scope>NUCLEOTIDE SEQUENCE [LARGE SCALE GENOMIC DNA]</scope>
    <source>
        <strain evidence="2">JCM 18015</strain>
    </source>
</reference>
<dbReference type="RefSeq" id="WP_259550455.1">
    <property type="nucleotide sequence ID" value="NZ_BAABHW010000002.1"/>
</dbReference>
<dbReference type="SUPFAM" id="SSF51126">
    <property type="entry name" value="Pectin lyase-like"/>
    <property type="match status" value="1"/>
</dbReference>
<gene>
    <name evidence="1" type="ORF">GCM10023209_19360</name>
</gene>
<evidence type="ECO:0000313" key="2">
    <source>
        <dbReference type="Proteomes" id="UP001499910"/>
    </source>
</evidence>
<evidence type="ECO:0008006" key="3">
    <source>
        <dbReference type="Google" id="ProtNLM"/>
    </source>
</evidence>
<comment type="caution">
    <text evidence="1">The sequence shown here is derived from an EMBL/GenBank/DDBJ whole genome shotgun (WGS) entry which is preliminary data.</text>
</comment>
<dbReference type="SMART" id="SM00710">
    <property type="entry name" value="PbH1"/>
    <property type="match status" value="6"/>
</dbReference>
<dbReference type="Proteomes" id="UP001499910">
    <property type="component" value="Unassembled WGS sequence"/>
</dbReference>
<protein>
    <recommendedName>
        <fullName evidence="3">Pectate lyase superfamily protein domain-containing protein</fullName>
    </recommendedName>
</protein>
<dbReference type="InterPro" id="IPR006626">
    <property type="entry name" value="PbH1"/>
</dbReference>
<dbReference type="EMBL" id="BAABHW010000002">
    <property type="protein sequence ID" value="GAA5073440.1"/>
    <property type="molecule type" value="Genomic_DNA"/>
</dbReference>
<name>A0ABP9L8R5_9RHOB</name>
<sequence>MATCNVTGVFRDRRGNLWPNQELIIRNASGIIGAGSAALVPASFATSTDENGEVDFDLEPGSYQISAEWSGPWGAESDRFALSVPSDQASIDIANYIDQQDAPLTPALVAEAVAAKDEAVSAAATVGTNYWPTRAEFVTWRASNTPEHGRVYTAGGVQYVGSTGATEIADLGGLMPFGQADLRHWGAVAGGESTAAIQAALNSGRRRIYVPDGTFLVSSPLSGASNIEIYGPGTLKATAALATGGSGVGQTIIDFNGKSDFTIRGVHFDMSGVSSIVASHSCLNFRGCAGHVVQGCRFTHSGAAVRSIGSERYKILDNLCMFASFDGAFYGDAVIDNWDGATVGVISRNIIIGGGVAEAGIIVTGQADTYTPSGCSRHVITSNLISGVSDVGINYHGRNGVNDDLVISDNLVENVTAFHGIMVSDCRNGSVTGNTLKNIAQVGIYLLSETASPSNGSTGAIDISVVGNAISGANQSDTANIGAITLEFAGTTRCLVAVNVISGDHHIYGIKLAGGVGGNTIGENQISGAAMTARVQDNSGTRTNRIASGEYAATATAVANCSSPSCVIQYSVNGDVVTGSFYTQITASAAGLCTWRVSLPVLSNFTSNTDARGVGANEYSNQMIVRADTTNDELEMRANALGAGMIIFYGTFSYSLK</sequence>
<keyword evidence="2" id="KW-1185">Reference proteome</keyword>
<organism evidence="1 2">
    <name type="scientific">[Roseibacterium] beibuensis</name>
    <dbReference type="NCBI Taxonomy" id="1193142"/>
    <lineage>
        <taxon>Bacteria</taxon>
        <taxon>Pseudomonadati</taxon>
        <taxon>Pseudomonadota</taxon>
        <taxon>Alphaproteobacteria</taxon>
        <taxon>Rhodobacterales</taxon>
        <taxon>Roseobacteraceae</taxon>
        <taxon>Roseicyclus</taxon>
    </lineage>
</organism>
<dbReference type="Gene3D" id="2.160.20.10">
    <property type="entry name" value="Single-stranded right-handed beta-helix, Pectin lyase-like"/>
    <property type="match status" value="1"/>
</dbReference>
<accession>A0ABP9L8R5</accession>
<evidence type="ECO:0000313" key="1">
    <source>
        <dbReference type="EMBL" id="GAA5073440.1"/>
    </source>
</evidence>